<accession>A0ABT5U738</accession>
<comment type="caution">
    <text evidence="1">The sequence shown here is derived from an EMBL/GenBank/DDBJ whole genome shotgun (WGS) entry which is preliminary data.</text>
</comment>
<proteinExistence type="predicted"/>
<dbReference type="Proteomes" id="UP001528823">
    <property type="component" value="Unassembled WGS sequence"/>
</dbReference>
<protein>
    <recommendedName>
        <fullName evidence="3">N-acetyltransferase domain-containing protein</fullName>
    </recommendedName>
</protein>
<keyword evidence="2" id="KW-1185">Reference proteome</keyword>
<reference evidence="1 2" key="1">
    <citation type="submission" date="2022-11" db="EMBL/GenBank/DDBJ databases">
        <title>Spartinivicinus poritis sp. nov., isolated from scleractinian coral Porites lutea.</title>
        <authorList>
            <person name="Zhang G."/>
            <person name="Cai L."/>
            <person name="Wei Q."/>
        </authorList>
    </citation>
    <scope>NUCLEOTIDE SEQUENCE [LARGE SCALE GENOMIC DNA]</scope>
    <source>
        <strain evidence="1 2">A2-2</strain>
    </source>
</reference>
<organism evidence="1 2">
    <name type="scientific">Spartinivicinus poritis</name>
    <dbReference type="NCBI Taxonomy" id="2994640"/>
    <lineage>
        <taxon>Bacteria</taxon>
        <taxon>Pseudomonadati</taxon>
        <taxon>Pseudomonadota</taxon>
        <taxon>Gammaproteobacteria</taxon>
        <taxon>Oceanospirillales</taxon>
        <taxon>Zooshikellaceae</taxon>
        <taxon>Spartinivicinus</taxon>
    </lineage>
</organism>
<evidence type="ECO:0008006" key="3">
    <source>
        <dbReference type="Google" id="ProtNLM"/>
    </source>
</evidence>
<sequence>MTRFYKNNIMLLPKQLLQTKLRVQLYYKDDLSLEKLAQACPIAYYALANYWLEPASEESNQDSLHLLALASLQTISASGIINLIPITNILHETLILSNHKTVAEVITLLKQPLLFLVYLRLLPAEFGLFAPLHSSPAMNFYAKLLKLTINKLTRYASQNGCRQIITDVYNPNVQQLLHITGFKTTKANSQVQAVIHTTRMQLDM</sequence>
<gene>
    <name evidence="1" type="ORF">ORQ98_09310</name>
</gene>
<evidence type="ECO:0000313" key="2">
    <source>
        <dbReference type="Proteomes" id="UP001528823"/>
    </source>
</evidence>
<dbReference type="RefSeq" id="WP_274688529.1">
    <property type="nucleotide sequence ID" value="NZ_JAPMOU010000009.1"/>
</dbReference>
<name>A0ABT5U738_9GAMM</name>
<evidence type="ECO:0000313" key="1">
    <source>
        <dbReference type="EMBL" id="MDE1462170.1"/>
    </source>
</evidence>
<dbReference type="EMBL" id="JAPMOU010000009">
    <property type="protein sequence ID" value="MDE1462170.1"/>
    <property type="molecule type" value="Genomic_DNA"/>
</dbReference>